<feature type="non-terminal residue" evidence="2">
    <location>
        <position position="1"/>
    </location>
</feature>
<feature type="compositionally biased region" description="Basic and acidic residues" evidence="1">
    <location>
        <begin position="45"/>
        <end position="76"/>
    </location>
</feature>
<feature type="non-terminal residue" evidence="2">
    <location>
        <position position="88"/>
    </location>
</feature>
<protein>
    <submittedName>
        <fullName evidence="2">Uncharacterized protein</fullName>
    </submittedName>
</protein>
<evidence type="ECO:0000313" key="2">
    <source>
        <dbReference type="EMBL" id="CAA9407299.1"/>
    </source>
</evidence>
<reference evidence="2" key="1">
    <citation type="submission" date="2020-02" db="EMBL/GenBank/DDBJ databases">
        <authorList>
            <person name="Meier V. D."/>
        </authorList>
    </citation>
    <scope>NUCLEOTIDE SEQUENCE</scope>
    <source>
        <strain evidence="2">AVDCRST_MAG60</strain>
    </source>
</reference>
<sequence length="88" mass="9312">GLRRTNRPDRAGSDPDARPAHAADRPAGRVDARPHPGRRGPAVVDPDHRPGELEAHVQHGGDDDRRPRTPGDHRAAPPDGPAGPAGRL</sequence>
<name>A0A6J4PAJ4_9ACTN</name>
<proteinExistence type="predicted"/>
<organism evidence="2">
    <name type="scientific">uncultured Nocardioides sp</name>
    <dbReference type="NCBI Taxonomy" id="198441"/>
    <lineage>
        <taxon>Bacteria</taxon>
        <taxon>Bacillati</taxon>
        <taxon>Actinomycetota</taxon>
        <taxon>Actinomycetes</taxon>
        <taxon>Propionibacteriales</taxon>
        <taxon>Nocardioidaceae</taxon>
        <taxon>Nocardioides</taxon>
        <taxon>environmental samples</taxon>
    </lineage>
</organism>
<evidence type="ECO:0000256" key="1">
    <source>
        <dbReference type="SAM" id="MobiDB-lite"/>
    </source>
</evidence>
<gene>
    <name evidence="2" type="ORF">AVDCRST_MAG60-2444</name>
</gene>
<accession>A0A6J4PAJ4</accession>
<feature type="compositionally biased region" description="Basic and acidic residues" evidence="1">
    <location>
        <begin position="1"/>
        <end position="34"/>
    </location>
</feature>
<dbReference type="AlphaFoldDB" id="A0A6J4PAJ4"/>
<feature type="region of interest" description="Disordered" evidence="1">
    <location>
        <begin position="1"/>
        <end position="88"/>
    </location>
</feature>
<dbReference type="EMBL" id="CADCUN010000267">
    <property type="protein sequence ID" value="CAA9407299.1"/>
    <property type="molecule type" value="Genomic_DNA"/>
</dbReference>